<dbReference type="EMBL" id="OZ021738">
    <property type="protein sequence ID" value="CAK9319518.1"/>
    <property type="molecule type" value="Genomic_DNA"/>
</dbReference>
<evidence type="ECO:0000313" key="1">
    <source>
        <dbReference type="EMBL" id="CAK9319518.1"/>
    </source>
</evidence>
<gene>
    <name evidence="1" type="ORF">CITCOLO1_LOCUS11526</name>
</gene>
<accession>A0ABP0YG95</accession>
<feature type="non-terminal residue" evidence="1">
    <location>
        <position position="1"/>
    </location>
</feature>
<protein>
    <submittedName>
        <fullName evidence="1">Uncharacterized protein</fullName>
    </submittedName>
</protein>
<name>A0ABP0YG95_9ROSI</name>
<proteinExistence type="predicted"/>
<dbReference type="Proteomes" id="UP001642487">
    <property type="component" value="Chromosome 4"/>
</dbReference>
<organism evidence="1 2">
    <name type="scientific">Citrullus colocynthis</name>
    <name type="common">colocynth</name>
    <dbReference type="NCBI Taxonomy" id="252529"/>
    <lineage>
        <taxon>Eukaryota</taxon>
        <taxon>Viridiplantae</taxon>
        <taxon>Streptophyta</taxon>
        <taxon>Embryophyta</taxon>
        <taxon>Tracheophyta</taxon>
        <taxon>Spermatophyta</taxon>
        <taxon>Magnoliopsida</taxon>
        <taxon>eudicotyledons</taxon>
        <taxon>Gunneridae</taxon>
        <taxon>Pentapetalae</taxon>
        <taxon>rosids</taxon>
        <taxon>fabids</taxon>
        <taxon>Cucurbitales</taxon>
        <taxon>Cucurbitaceae</taxon>
        <taxon>Benincaseae</taxon>
        <taxon>Citrullus</taxon>
    </lineage>
</organism>
<sequence length="85" mass="10252">KMLRILPRCNMRSLLTFEMIFDDRPEKKNKGVDQSDVKKDSKDDLENFIFPLTKQFNRVMKRFNKRFGNYVPQYVNDNSNMNGRE</sequence>
<keyword evidence="2" id="KW-1185">Reference proteome</keyword>
<reference evidence="1 2" key="1">
    <citation type="submission" date="2024-03" db="EMBL/GenBank/DDBJ databases">
        <authorList>
            <person name="Gkanogiannis A."/>
            <person name="Becerra Lopez-Lavalle L."/>
        </authorList>
    </citation>
    <scope>NUCLEOTIDE SEQUENCE [LARGE SCALE GENOMIC DNA]</scope>
</reference>
<evidence type="ECO:0000313" key="2">
    <source>
        <dbReference type="Proteomes" id="UP001642487"/>
    </source>
</evidence>